<keyword evidence="3 6" id="KW-0808">Transferase</keyword>
<protein>
    <recommendedName>
        <fullName evidence="2 6">Malonyl CoA-acyl carrier protein transacylase</fullName>
        <ecNumber evidence="1 6">2.3.1.39</ecNumber>
    </recommendedName>
</protein>
<dbReference type="InterPro" id="IPR004410">
    <property type="entry name" value="Malonyl_CoA-ACP_transAc_FabD"/>
</dbReference>
<dbReference type="GO" id="GO:0005829">
    <property type="term" value="C:cytosol"/>
    <property type="evidence" value="ECO:0007669"/>
    <property type="project" value="TreeGrafter"/>
</dbReference>
<dbReference type="eggNOG" id="COG0331">
    <property type="taxonomic scope" value="Bacteria"/>
</dbReference>
<dbReference type="InterPro" id="IPR016035">
    <property type="entry name" value="Acyl_Trfase/lysoPLipase"/>
</dbReference>
<dbReference type="STRING" id="314260.PB2503_11254"/>
<dbReference type="KEGG" id="pbr:PB2503_11254"/>
<dbReference type="Proteomes" id="UP000001302">
    <property type="component" value="Chromosome"/>
</dbReference>
<dbReference type="Gene3D" id="3.30.70.250">
    <property type="entry name" value="Malonyl-CoA ACP transacylase, ACP-binding"/>
    <property type="match status" value="1"/>
</dbReference>
<dbReference type="PANTHER" id="PTHR42681">
    <property type="entry name" value="MALONYL-COA-ACYL CARRIER PROTEIN TRANSACYLASE, MITOCHONDRIAL"/>
    <property type="match status" value="1"/>
</dbReference>
<dbReference type="RefSeq" id="WP_013301272.1">
    <property type="nucleotide sequence ID" value="NC_014414.1"/>
</dbReference>
<evidence type="ECO:0000256" key="7">
    <source>
        <dbReference type="PIRSR" id="PIRSR000446-1"/>
    </source>
</evidence>
<dbReference type="OrthoDB" id="9808564at2"/>
<keyword evidence="4 6" id="KW-0012">Acyltransferase</keyword>
<dbReference type="InterPro" id="IPR014043">
    <property type="entry name" value="Acyl_transferase_dom"/>
</dbReference>
<dbReference type="InterPro" id="IPR001227">
    <property type="entry name" value="Ac_transferase_dom_sf"/>
</dbReference>
<evidence type="ECO:0000256" key="6">
    <source>
        <dbReference type="PIRNR" id="PIRNR000446"/>
    </source>
</evidence>
<dbReference type="PIRSF" id="PIRSF000446">
    <property type="entry name" value="Mct"/>
    <property type="match status" value="1"/>
</dbReference>
<evidence type="ECO:0000313" key="9">
    <source>
        <dbReference type="EMBL" id="ADM10298.1"/>
    </source>
</evidence>
<keyword evidence="10" id="KW-1185">Reference proteome</keyword>
<dbReference type="GO" id="GO:0006633">
    <property type="term" value="P:fatty acid biosynthetic process"/>
    <property type="evidence" value="ECO:0007669"/>
    <property type="project" value="TreeGrafter"/>
</dbReference>
<dbReference type="InterPro" id="IPR050858">
    <property type="entry name" value="Mal-CoA-ACP_Trans/PKS_FabD"/>
</dbReference>
<dbReference type="Gene3D" id="3.40.366.10">
    <property type="entry name" value="Malonyl-Coenzyme A Acyl Carrier Protein, domain 2"/>
    <property type="match status" value="1"/>
</dbReference>
<dbReference type="AlphaFoldDB" id="E0TC40"/>
<evidence type="ECO:0000256" key="1">
    <source>
        <dbReference type="ARBA" id="ARBA00013258"/>
    </source>
</evidence>
<dbReference type="FunFam" id="3.30.70.250:FF:000001">
    <property type="entry name" value="Malonyl CoA-acyl carrier protein transacylase"/>
    <property type="match status" value="1"/>
</dbReference>
<dbReference type="InterPro" id="IPR016036">
    <property type="entry name" value="Malonyl_transacylase_ACP-bd"/>
</dbReference>
<dbReference type="EMBL" id="CP002156">
    <property type="protein sequence ID" value="ADM10298.1"/>
    <property type="molecule type" value="Genomic_DNA"/>
</dbReference>
<evidence type="ECO:0000256" key="2">
    <source>
        <dbReference type="ARBA" id="ARBA00018953"/>
    </source>
</evidence>
<dbReference type="NCBIfam" id="TIGR00128">
    <property type="entry name" value="fabD"/>
    <property type="match status" value="1"/>
</dbReference>
<feature type="domain" description="Malonyl-CoA:ACP transacylase (MAT)" evidence="8">
    <location>
        <begin position="11"/>
        <end position="312"/>
    </location>
</feature>
<comment type="catalytic activity">
    <reaction evidence="5 6">
        <text>holo-[ACP] + malonyl-CoA = malonyl-[ACP] + CoA</text>
        <dbReference type="Rhea" id="RHEA:41792"/>
        <dbReference type="Rhea" id="RHEA-COMP:9623"/>
        <dbReference type="Rhea" id="RHEA-COMP:9685"/>
        <dbReference type="ChEBI" id="CHEBI:57287"/>
        <dbReference type="ChEBI" id="CHEBI:57384"/>
        <dbReference type="ChEBI" id="CHEBI:64479"/>
        <dbReference type="ChEBI" id="CHEBI:78449"/>
        <dbReference type="EC" id="2.3.1.39"/>
    </reaction>
</comment>
<organism evidence="9 10">
    <name type="scientific">Parvularcula bermudensis (strain ATCC BAA-594 / HTCC2503 / KCTC 12087)</name>
    <dbReference type="NCBI Taxonomy" id="314260"/>
    <lineage>
        <taxon>Bacteria</taxon>
        <taxon>Pseudomonadati</taxon>
        <taxon>Pseudomonadota</taxon>
        <taxon>Alphaproteobacteria</taxon>
        <taxon>Parvularculales</taxon>
        <taxon>Parvularculaceae</taxon>
        <taxon>Parvularcula</taxon>
    </lineage>
</organism>
<proteinExistence type="inferred from homology"/>
<evidence type="ECO:0000256" key="5">
    <source>
        <dbReference type="ARBA" id="ARBA00048462"/>
    </source>
</evidence>
<comment type="similarity">
    <text evidence="6">Belongs to the fabD family.</text>
</comment>
<dbReference type="SMART" id="SM00827">
    <property type="entry name" value="PKS_AT"/>
    <property type="match status" value="1"/>
</dbReference>
<reference evidence="9 10" key="2">
    <citation type="journal article" date="2011" name="J. Bacteriol.">
        <title>Complete genome sequence of strain HTCC2503T of Parvularcula bermudensis, the type species of the order "Parvularculales" in the class Alphaproteobacteria.</title>
        <authorList>
            <person name="Oh H.M."/>
            <person name="Kang I."/>
            <person name="Vergin K.L."/>
            <person name="Kang D."/>
            <person name="Rhee K.H."/>
            <person name="Giovannoni S.J."/>
            <person name="Cho J.C."/>
        </authorList>
    </citation>
    <scope>NUCLEOTIDE SEQUENCE [LARGE SCALE GENOMIC DNA]</scope>
    <source>
        <strain evidence="10">ATCC BAA-594 / HTCC2503 / KCTC 12087</strain>
    </source>
</reference>
<dbReference type="SUPFAM" id="SSF52151">
    <property type="entry name" value="FabD/lysophospholipase-like"/>
    <property type="match status" value="1"/>
</dbReference>
<reference evidence="10" key="1">
    <citation type="submission" date="2010-08" db="EMBL/GenBank/DDBJ databases">
        <title>Genome sequence of Parvularcula bermudensis HTCC2503.</title>
        <authorList>
            <person name="Kang D.-M."/>
            <person name="Oh H.-M."/>
            <person name="Cho J.-C."/>
        </authorList>
    </citation>
    <scope>NUCLEOTIDE SEQUENCE [LARGE SCALE GENOMIC DNA]</scope>
    <source>
        <strain evidence="10">ATCC BAA-594 / HTCC2503 / KCTC 12087</strain>
    </source>
</reference>
<dbReference type="PANTHER" id="PTHR42681:SF1">
    <property type="entry name" value="MALONYL-COA-ACYL CARRIER PROTEIN TRANSACYLASE, MITOCHONDRIAL"/>
    <property type="match status" value="1"/>
</dbReference>
<dbReference type="HOGENOM" id="CLU_030558_0_1_5"/>
<dbReference type="SUPFAM" id="SSF55048">
    <property type="entry name" value="Probable ACP-binding domain of malonyl-CoA ACP transacylase"/>
    <property type="match status" value="1"/>
</dbReference>
<evidence type="ECO:0000313" key="10">
    <source>
        <dbReference type="Proteomes" id="UP000001302"/>
    </source>
</evidence>
<name>E0TC40_PARBH</name>
<dbReference type="InterPro" id="IPR024925">
    <property type="entry name" value="Malonyl_CoA-ACP_transAc"/>
</dbReference>
<accession>E0TC40</accession>
<feature type="active site" evidence="7">
    <location>
        <position position="203"/>
    </location>
</feature>
<dbReference type="GO" id="GO:0004314">
    <property type="term" value="F:[acyl-carrier-protein] S-malonyltransferase activity"/>
    <property type="evidence" value="ECO:0007669"/>
    <property type="project" value="UniProtKB-EC"/>
</dbReference>
<gene>
    <name evidence="9" type="ordered locus">PB2503_11254</name>
</gene>
<sequence>MTKSASPISYIFPGQGSQSVGMGVALRDHFPAAATVFEEADEALGRNLSRLMFEGPSEELTLTENAQPALLVVSIAALRALEAEGFGLGAVRSMAGHSLGEYTAYCAAGAIELADAVRLVRLRGEAMQAAVPVGEGKMAAVLGLDIETAAALAAEAGVEIANDNAPSQIVLSGRAAAIDAVCARAKEAGAKRAMLLAVSAPFHSSLMAPAAERMAEALAKTFFQPPKVPVYSNVLTTPPAGEEAIKRSLVDQVTGRVRWVETISQMAEDGTETFIEVGPGKVLSGLVKRIAKSATALSFGEPDDIETLRDRLGH</sequence>
<dbReference type="Pfam" id="PF00698">
    <property type="entry name" value="Acyl_transf_1"/>
    <property type="match status" value="1"/>
</dbReference>
<feature type="active site" evidence="7">
    <location>
        <position position="98"/>
    </location>
</feature>
<dbReference type="EC" id="2.3.1.39" evidence="1 6"/>
<evidence type="ECO:0000256" key="4">
    <source>
        <dbReference type="ARBA" id="ARBA00023315"/>
    </source>
</evidence>
<evidence type="ECO:0000259" key="8">
    <source>
        <dbReference type="SMART" id="SM00827"/>
    </source>
</evidence>
<evidence type="ECO:0000256" key="3">
    <source>
        <dbReference type="ARBA" id="ARBA00022679"/>
    </source>
</evidence>